<dbReference type="Pfam" id="PF03051">
    <property type="entry name" value="Peptidase_C1_2"/>
    <property type="match status" value="1"/>
</dbReference>
<protein>
    <recommendedName>
        <fullName evidence="8">Cysteine proteinase 1, mitochondrial</fullName>
        <ecNumber evidence="8">3.4.22.40</ecNumber>
    </recommendedName>
</protein>
<evidence type="ECO:0000256" key="4">
    <source>
        <dbReference type="ARBA" id="ARBA00022801"/>
    </source>
</evidence>
<evidence type="ECO:0000256" key="6">
    <source>
        <dbReference type="ARBA" id="ARBA00025347"/>
    </source>
</evidence>
<dbReference type="GO" id="GO:0004197">
    <property type="term" value="F:cysteine-type endopeptidase activity"/>
    <property type="evidence" value="ECO:0007669"/>
    <property type="project" value="UniProtKB-EC"/>
</dbReference>
<evidence type="ECO:0000313" key="12">
    <source>
        <dbReference type="Proteomes" id="UP000053573"/>
    </source>
</evidence>
<keyword evidence="12" id="KW-1185">Reference proteome</keyword>
<dbReference type="PIRSF" id="PIRSF005700">
    <property type="entry name" value="PepC"/>
    <property type="match status" value="1"/>
</dbReference>
<dbReference type="InterPro" id="IPR004134">
    <property type="entry name" value="Peptidase_C1B"/>
</dbReference>
<accession>A0A0H1BKM5</accession>
<dbReference type="GO" id="GO:0009636">
    <property type="term" value="P:response to toxic substance"/>
    <property type="evidence" value="ECO:0007669"/>
    <property type="project" value="TreeGrafter"/>
</dbReference>
<dbReference type="SUPFAM" id="SSF54001">
    <property type="entry name" value="Cysteine proteinases"/>
    <property type="match status" value="1"/>
</dbReference>
<comment type="caution">
    <text evidence="11">The sequence shown here is derived from an EMBL/GenBank/DDBJ whole genome shotgun (WGS) entry which is preliminary data.</text>
</comment>
<evidence type="ECO:0000256" key="10">
    <source>
        <dbReference type="SAM" id="MobiDB-lite"/>
    </source>
</evidence>
<comment type="subunit">
    <text evidence="7">Homohexamer. Binds to nucleic acids. Binds single-stranded DNA and RNA with higher affinity than double-stranded DNA.</text>
</comment>
<keyword evidence="4 8" id="KW-0378">Hydrolase</keyword>
<dbReference type="InterPro" id="IPR038765">
    <property type="entry name" value="Papain-like_cys_pep_sf"/>
</dbReference>
<dbReference type="CDD" id="cd00585">
    <property type="entry name" value="Peptidase_C1B"/>
    <property type="match status" value="1"/>
</dbReference>
<evidence type="ECO:0000256" key="2">
    <source>
        <dbReference type="ARBA" id="ARBA00022490"/>
    </source>
</evidence>
<dbReference type="GO" id="GO:0043418">
    <property type="term" value="P:homocysteine catabolic process"/>
    <property type="evidence" value="ECO:0007669"/>
    <property type="project" value="TreeGrafter"/>
</dbReference>
<keyword evidence="2 8" id="KW-0963">Cytoplasm</keyword>
<evidence type="ECO:0000313" key="11">
    <source>
        <dbReference type="EMBL" id="KLJ12079.1"/>
    </source>
</evidence>
<comment type="similarity">
    <text evidence="8">Belongs to the peptidase C1 family.</text>
</comment>
<proteinExistence type="inferred from homology"/>
<dbReference type="Gene3D" id="3.90.70.10">
    <property type="entry name" value="Cysteine proteinases"/>
    <property type="match status" value="1"/>
</dbReference>
<keyword evidence="8" id="KW-0496">Mitochondrion</keyword>
<evidence type="ECO:0000256" key="3">
    <source>
        <dbReference type="ARBA" id="ARBA00022670"/>
    </source>
</evidence>
<dbReference type="EMBL" id="LDEV01001174">
    <property type="protein sequence ID" value="KLJ12079.1"/>
    <property type="molecule type" value="Genomic_DNA"/>
</dbReference>
<evidence type="ECO:0000256" key="5">
    <source>
        <dbReference type="ARBA" id="ARBA00022807"/>
    </source>
</evidence>
<dbReference type="GO" id="GO:0005739">
    <property type="term" value="C:mitochondrion"/>
    <property type="evidence" value="ECO:0007669"/>
    <property type="project" value="UniProtKB-SubCell"/>
</dbReference>
<dbReference type="OrthoDB" id="2666448at2759"/>
<evidence type="ECO:0000256" key="7">
    <source>
        <dbReference type="ARBA" id="ARBA00026080"/>
    </source>
</evidence>
<dbReference type="FunFam" id="3.90.70.10:FF:000021">
    <property type="entry name" value="Bleomycin hydrolase"/>
    <property type="match status" value="1"/>
</dbReference>
<feature type="active site" evidence="9">
    <location>
        <position position="128"/>
    </location>
</feature>
<evidence type="ECO:0000256" key="8">
    <source>
        <dbReference type="PIRNR" id="PIRNR005700"/>
    </source>
</evidence>
<dbReference type="STRING" id="2060906.A0A0H1BKM5"/>
<dbReference type="AlphaFoldDB" id="A0A0H1BKM5"/>
<gene>
    <name evidence="11" type="ORF">EMPG_12794</name>
</gene>
<reference evidence="12" key="1">
    <citation type="journal article" date="2015" name="PLoS Genet.">
        <title>The dynamic genome and transcriptome of the human fungal pathogen Blastomyces and close relative Emmonsia.</title>
        <authorList>
            <person name="Munoz J.F."/>
            <person name="Gauthier G.M."/>
            <person name="Desjardins C.A."/>
            <person name="Gallo J.E."/>
            <person name="Holder J."/>
            <person name="Sullivan T.D."/>
            <person name="Marty A.J."/>
            <person name="Carmen J.C."/>
            <person name="Chen Z."/>
            <person name="Ding L."/>
            <person name="Gujja S."/>
            <person name="Magrini V."/>
            <person name="Misas E."/>
            <person name="Mitreva M."/>
            <person name="Priest M."/>
            <person name="Saif S."/>
            <person name="Whiston E.A."/>
            <person name="Young S."/>
            <person name="Zeng Q."/>
            <person name="Goldman W.E."/>
            <person name="Mardis E.R."/>
            <person name="Taylor J.W."/>
            <person name="McEwen J.G."/>
            <person name="Clay O.K."/>
            <person name="Klein B.S."/>
            <person name="Cuomo C.A."/>
        </authorList>
    </citation>
    <scope>NUCLEOTIDE SEQUENCE [LARGE SCALE GENOMIC DNA]</scope>
    <source>
        <strain evidence="12">UAMH 139</strain>
    </source>
</reference>
<evidence type="ECO:0000256" key="1">
    <source>
        <dbReference type="ARBA" id="ARBA00000423"/>
    </source>
</evidence>
<comment type="subcellular location">
    <subcellularLocation>
        <location evidence="8">Mitochondrion</location>
    </subcellularLocation>
    <subcellularLocation>
        <location evidence="8">Cytoplasm</location>
    </subcellularLocation>
</comment>
<comment type="catalytic activity">
    <reaction evidence="1 8">
        <text>Inactivates bleomycin B2 (a cytotoxic glycometallopeptide) by hydrolysis of a carboxyamide bond of beta-aminoalanine, but also shows general aminopeptidase activity. The specificity varies somewhat with source, but amino acid arylamides of Met, Leu and Ala are preferred.</text>
        <dbReference type="EC" id="3.4.22.40"/>
    </reaction>
</comment>
<organism evidence="11 12">
    <name type="scientific">Blastomyces silverae</name>
    <dbReference type="NCBI Taxonomy" id="2060906"/>
    <lineage>
        <taxon>Eukaryota</taxon>
        <taxon>Fungi</taxon>
        <taxon>Dikarya</taxon>
        <taxon>Ascomycota</taxon>
        <taxon>Pezizomycotina</taxon>
        <taxon>Eurotiomycetes</taxon>
        <taxon>Eurotiomycetidae</taxon>
        <taxon>Onygenales</taxon>
        <taxon>Ajellomycetaceae</taxon>
        <taxon>Blastomyces</taxon>
    </lineage>
</organism>
<sequence>MGAGQSKEVAVKAVDREKREIAKGMSKLDVSGSMQEGRKPGYVCSDEGPPAYSSSRRKVVLSISETKRWEKELLADLKNRLALFAMSANSPTTIITNHAAKIADTQVFNIKIPLEGSPITNQRSSGRCWLFASTNVFRVALMKLYNVKSFELSQAYPFFWDKMEKANWFLEHAIDTAGEPLDGRLVQSLMSSPMSDGGQWDMVTNLVGKYGLVPKEFCPDSYNAKSSSFLGKLVTTKLREDALVLRKMATSEDPSARASIGDAKKKFLQEIHSILTILLGPAPSPREKFNWEYYDANGKLHKLSMTPLEFASSLSSREGLRACKGTDVNELFSLVNDPRNPYERLLTVDRLGNVVGGRPVTYVNVNMETMKAGAIAMLKAGIPVFFGSDVGKYSNSSSGIMDTALYDYALGFNVNLGMSKADRLQTGESSMTHAMVLTAVHIGDDGKPVRWRVENSWGDGKGDKGWFVMTDKWMDEFVYQVVVDPRFVSQGVRDVLKQTPLKLPLWDPMGALA</sequence>
<comment type="function">
    <text evidence="8">Has aminopeptidase activity, shortening substrate peptides sequentially by 1 amino acid. Has bleomycin hydrolase activity, which can protect the cell from the toxic effects of bleomycin. Has homocysteine-thiolactonase activity, protecting the cell against homocysteine toxicity.</text>
</comment>
<feature type="active site" evidence="9">
    <location>
        <position position="433"/>
    </location>
</feature>
<dbReference type="PROSITE" id="PS00139">
    <property type="entry name" value="THIOL_PROTEASE_CYS"/>
    <property type="match status" value="1"/>
</dbReference>
<keyword evidence="5 8" id="KW-0788">Thiol protease</keyword>
<dbReference type="GO" id="GO:0070005">
    <property type="term" value="F:cysteine-type aminopeptidase activity"/>
    <property type="evidence" value="ECO:0007669"/>
    <property type="project" value="InterPro"/>
</dbReference>
<dbReference type="Proteomes" id="UP000053573">
    <property type="component" value="Unassembled WGS sequence"/>
</dbReference>
<dbReference type="InterPro" id="IPR000169">
    <property type="entry name" value="Pept_cys_AS"/>
</dbReference>
<dbReference type="GO" id="GO:0006508">
    <property type="term" value="P:proteolysis"/>
    <property type="evidence" value="ECO:0007669"/>
    <property type="project" value="UniProtKB-KW"/>
</dbReference>
<feature type="active site" evidence="9">
    <location>
        <position position="455"/>
    </location>
</feature>
<comment type="function">
    <text evidence="6">The normal physiological role of the enzyme is unknown, but it is not essential for the viability of yeast cells. Has aminopeptidase activity, shortening substrate peptides sequentially by 1 amino acid. Has bleomycin hydrolase activity, which can protect the cell from the toxic effects of bleomycin. Has homocysteine-thiolactonase activity, protecting the cell against homocysteine toxicity. Acts as a repressor in the GAL4 regulatory system, but this does not require either the peptidase or nucleic acid-binding activities.</text>
</comment>
<keyword evidence="3 8" id="KW-0645">Protease</keyword>
<dbReference type="PANTHER" id="PTHR10363:SF2">
    <property type="entry name" value="BLEOMYCIN HYDROLASE"/>
    <property type="match status" value="1"/>
</dbReference>
<feature type="region of interest" description="Disordered" evidence="10">
    <location>
        <begin position="24"/>
        <end position="49"/>
    </location>
</feature>
<evidence type="ECO:0000256" key="9">
    <source>
        <dbReference type="PIRSR" id="PIRSR005700-1"/>
    </source>
</evidence>
<dbReference type="EC" id="3.4.22.40" evidence="8"/>
<name>A0A0H1BKM5_9EURO</name>
<dbReference type="PANTHER" id="PTHR10363">
    <property type="entry name" value="BLEOMYCIN HYDROLASE"/>
    <property type="match status" value="1"/>
</dbReference>